<dbReference type="InterPro" id="IPR010982">
    <property type="entry name" value="Lambda_DNA-bd_dom_sf"/>
</dbReference>
<dbReference type="PANTHER" id="PTHR46558:SF11">
    <property type="entry name" value="HTH-TYPE TRANSCRIPTIONAL REGULATOR XRE"/>
    <property type="match status" value="1"/>
</dbReference>
<feature type="transmembrane region" description="Helical" evidence="2">
    <location>
        <begin position="105"/>
        <end position="131"/>
    </location>
</feature>
<evidence type="ECO:0000313" key="5">
    <source>
        <dbReference type="Proteomes" id="UP001477672"/>
    </source>
</evidence>
<evidence type="ECO:0000259" key="3">
    <source>
        <dbReference type="PROSITE" id="PS50943"/>
    </source>
</evidence>
<dbReference type="EMBL" id="JBBMFA010000054">
    <property type="protein sequence ID" value="MEQ2519439.1"/>
    <property type="molecule type" value="Genomic_DNA"/>
</dbReference>
<keyword evidence="2" id="KW-1133">Transmembrane helix</keyword>
<feature type="domain" description="HTH cro/C1-type" evidence="3">
    <location>
        <begin position="7"/>
        <end position="61"/>
    </location>
</feature>
<sequence>MTVGERLRECRFRQGLSQEKVAELLGVSRQAVTKWESGKSLPSSENLLALASLYGVSLDELAGAGAKEKQDRTILHKNLTLLAIICQAAALNICIQPMPPSEYGLPAAVILAVKLIPLAACSIWMAFNLNYEKDLAQRRKNNRIELCYCLLQAVIAWAGFRFQLGMAGTLAVLGVCLVYIFVINPKYMRRTLFRQTPRH</sequence>
<evidence type="ECO:0000256" key="2">
    <source>
        <dbReference type="SAM" id="Phobius"/>
    </source>
</evidence>
<feature type="transmembrane region" description="Helical" evidence="2">
    <location>
        <begin position="143"/>
        <end position="160"/>
    </location>
</feature>
<keyword evidence="2" id="KW-0472">Membrane</keyword>
<dbReference type="CDD" id="cd00093">
    <property type="entry name" value="HTH_XRE"/>
    <property type="match status" value="1"/>
</dbReference>
<proteinExistence type="predicted"/>
<feature type="transmembrane region" description="Helical" evidence="2">
    <location>
        <begin position="79"/>
        <end position="99"/>
    </location>
</feature>
<evidence type="ECO:0000313" key="4">
    <source>
        <dbReference type="EMBL" id="MEQ2519439.1"/>
    </source>
</evidence>
<dbReference type="PROSITE" id="PS50943">
    <property type="entry name" value="HTH_CROC1"/>
    <property type="match status" value="1"/>
</dbReference>
<dbReference type="SUPFAM" id="SSF47413">
    <property type="entry name" value="lambda repressor-like DNA-binding domains"/>
    <property type="match status" value="1"/>
</dbReference>
<feature type="transmembrane region" description="Helical" evidence="2">
    <location>
        <begin position="166"/>
        <end position="184"/>
    </location>
</feature>
<dbReference type="Pfam" id="PF01381">
    <property type="entry name" value="HTH_3"/>
    <property type="match status" value="1"/>
</dbReference>
<dbReference type="Gene3D" id="1.10.260.40">
    <property type="entry name" value="lambda repressor-like DNA-binding domains"/>
    <property type="match status" value="1"/>
</dbReference>
<dbReference type="PANTHER" id="PTHR46558">
    <property type="entry name" value="TRACRIPTIONAL REGULATORY PROTEIN-RELATED-RELATED"/>
    <property type="match status" value="1"/>
</dbReference>
<reference evidence="4 5" key="1">
    <citation type="submission" date="2024-03" db="EMBL/GenBank/DDBJ databases">
        <title>Human intestinal bacterial collection.</title>
        <authorList>
            <person name="Pauvert C."/>
            <person name="Hitch T.C.A."/>
            <person name="Clavel T."/>
        </authorList>
    </citation>
    <scope>NUCLEOTIDE SEQUENCE [LARGE SCALE GENOMIC DNA]</scope>
    <source>
        <strain evidence="4 5">CLA-JM-H11</strain>
    </source>
</reference>
<name>A0ABV1GCA6_9FIRM</name>
<dbReference type="RefSeq" id="WP_349214885.1">
    <property type="nucleotide sequence ID" value="NZ_JBBMFA010000054.1"/>
</dbReference>
<keyword evidence="1" id="KW-0238">DNA-binding</keyword>
<dbReference type="InterPro" id="IPR001387">
    <property type="entry name" value="Cro/C1-type_HTH"/>
</dbReference>
<protein>
    <submittedName>
        <fullName evidence="4">Helix-turn-helix transcriptional regulator</fullName>
    </submittedName>
</protein>
<comment type="caution">
    <text evidence="4">The sequence shown here is derived from an EMBL/GenBank/DDBJ whole genome shotgun (WGS) entry which is preliminary data.</text>
</comment>
<accession>A0ABV1GCA6</accession>
<dbReference type="SMART" id="SM00530">
    <property type="entry name" value="HTH_XRE"/>
    <property type="match status" value="1"/>
</dbReference>
<evidence type="ECO:0000256" key="1">
    <source>
        <dbReference type="ARBA" id="ARBA00023125"/>
    </source>
</evidence>
<organism evidence="4 5">
    <name type="scientific">Ruthenibacterium intestinale</name>
    <dbReference type="NCBI Taxonomy" id="3133163"/>
    <lineage>
        <taxon>Bacteria</taxon>
        <taxon>Bacillati</taxon>
        <taxon>Bacillota</taxon>
        <taxon>Clostridia</taxon>
        <taxon>Eubacteriales</taxon>
        <taxon>Oscillospiraceae</taxon>
        <taxon>Ruthenibacterium</taxon>
    </lineage>
</organism>
<keyword evidence="5" id="KW-1185">Reference proteome</keyword>
<gene>
    <name evidence="4" type="ORF">WMO24_03160</name>
</gene>
<dbReference type="Proteomes" id="UP001477672">
    <property type="component" value="Unassembled WGS sequence"/>
</dbReference>
<keyword evidence="2" id="KW-0812">Transmembrane</keyword>